<feature type="transmembrane region" description="Helical" evidence="1">
    <location>
        <begin position="30"/>
        <end position="50"/>
    </location>
</feature>
<dbReference type="AlphaFoldDB" id="A0A9W6MUS6"/>
<reference evidence="2" key="2">
    <citation type="submission" date="2023-01" db="EMBL/GenBank/DDBJ databases">
        <authorList>
            <person name="Sun Q."/>
            <person name="Evtushenko L."/>
        </authorList>
    </citation>
    <scope>NUCLEOTIDE SEQUENCE</scope>
    <source>
        <strain evidence="2">VKM B-2347</strain>
    </source>
</reference>
<sequence>MPQAIGAAIFAIGGTAGVAAGATAVAGTTLASIVGSTVLSGVLIGAQLLLAPKPDIPKPQDGALVLKQSIPPAIYGYGRARNGGAYLAYKLKGSTSYDIIGLHQGRVDGFDRWYLHDDPVAFEDGADDGAVHYGTTKRYRGDPGEEDVKIYWRKGLPTETPYAEMMAAFPAFWTADHRGDGMATAELLSHSPDVKAYPRRFPYGLPQLSVVGRWQLCWDPRDQAQSPDDPDSWTWTVNPVRQLLHFYCHCPAGYRRPVSRVYQPAAGWWLAAMDLCDEPVQRADDTFEPRYAAGGMFDSDTPRKSVVDALLRSFDGWIAERGDGAIVIYGGAYYEPSITVEDQHIYNIRTKRGRLADERITRLNLKVSSPDHNYNDVDIDPWMNQAEIDAGARVVARPVQAEWCQSYTQMRRLAKIEFDRARCKIRGTMLLRAFGENLRGRRFFMLNSREQMSTRMIPCEVVDFHDSTFVNGAYEVEFQSVDPARYDWDRMTEEGRRPTIPARTGDDDLPIPPLPTLQVVRETVSGATVARISSTSPPVEGWSELTLTGRYRKVGTSSWQAMTAPDEDLQVLSDPIADGAYEVENAYVGGKGSRGDWSSSETISLVSDNIAPAAPVSIAAVDMSDRVAVTTTMADSLNILTQRIYRGVPGDDATSAIDVSGELAATPGQSRTWLDAGVSDGEALQYWARAFNGSAVGSGFAGPARIALSSAADDAIDRMTVKPSAERATALRWAVARLQMAGVWDKLDALYFLAAHDEQAAYLNLRQDAFDLTKVGSGGWTADRGWQGDGATNYLDTGFTPSTAGGKFALNDALLGVYGTPLSPGVASSWDIGVGTAAGGTTYATIGLRNNLDKITLYLNSGSTSSVAIGAEATPTFVAVSRSASNSMLTYKDGDLVFTDNDASVMLPVQPIYIGARSNSSGAAVGLTNRPIHAAVIGGNLSAPQHAELAAALSEYMQSVGVA</sequence>
<evidence type="ECO:0008006" key="4">
    <source>
        <dbReference type="Google" id="ProtNLM"/>
    </source>
</evidence>
<dbReference type="RefSeq" id="WP_271167268.1">
    <property type="nucleotide sequence ID" value="NZ_BSFI01000003.1"/>
</dbReference>
<proteinExistence type="predicted"/>
<evidence type="ECO:0000256" key="1">
    <source>
        <dbReference type="SAM" id="Phobius"/>
    </source>
</evidence>
<protein>
    <recommendedName>
        <fullName evidence="4">Tip attachment protein J domain-containing protein</fullName>
    </recommendedName>
</protein>
<name>A0A9W6MUS6_9HYPH</name>
<dbReference type="Proteomes" id="UP001143372">
    <property type="component" value="Unassembled WGS sequence"/>
</dbReference>
<keyword evidence="1" id="KW-0812">Transmembrane</keyword>
<dbReference type="EMBL" id="BSFI01000003">
    <property type="protein sequence ID" value="GLK67000.1"/>
    <property type="molecule type" value="Genomic_DNA"/>
</dbReference>
<evidence type="ECO:0000313" key="2">
    <source>
        <dbReference type="EMBL" id="GLK67000.1"/>
    </source>
</evidence>
<organism evidence="2 3">
    <name type="scientific">Hansschlegelia plantiphila</name>
    <dbReference type="NCBI Taxonomy" id="374655"/>
    <lineage>
        <taxon>Bacteria</taxon>
        <taxon>Pseudomonadati</taxon>
        <taxon>Pseudomonadota</taxon>
        <taxon>Alphaproteobacteria</taxon>
        <taxon>Hyphomicrobiales</taxon>
        <taxon>Methylopilaceae</taxon>
        <taxon>Hansschlegelia</taxon>
    </lineage>
</organism>
<keyword evidence="3" id="KW-1185">Reference proteome</keyword>
<reference evidence="2" key="1">
    <citation type="journal article" date="2014" name="Int. J. Syst. Evol. Microbiol.">
        <title>Complete genome sequence of Corynebacterium casei LMG S-19264T (=DSM 44701T), isolated from a smear-ripened cheese.</title>
        <authorList>
            <consortium name="US DOE Joint Genome Institute (JGI-PGF)"/>
            <person name="Walter F."/>
            <person name="Albersmeier A."/>
            <person name="Kalinowski J."/>
            <person name="Ruckert C."/>
        </authorList>
    </citation>
    <scope>NUCLEOTIDE SEQUENCE</scope>
    <source>
        <strain evidence="2">VKM B-2347</strain>
    </source>
</reference>
<accession>A0A9W6MUS6</accession>
<keyword evidence="1" id="KW-0472">Membrane</keyword>
<gene>
    <name evidence="2" type="ORF">GCM10008179_06380</name>
</gene>
<comment type="caution">
    <text evidence="2">The sequence shown here is derived from an EMBL/GenBank/DDBJ whole genome shotgun (WGS) entry which is preliminary data.</text>
</comment>
<keyword evidence="1" id="KW-1133">Transmembrane helix</keyword>
<evidence type="ECO:0000313" key="3">
    <source>
        <dbReference type="Proteomes" id="UP001143372"/>
    </source>
</evidence>